<feature type="signal peptide" evidence="4">
    <location>
        <begin position="1"/>
        <end position="27"/>
    </location>
</feature>
<evidence type="ECO:0000313" key="5">
    <source>
        <dbReference type="EMBL" id="MSA68279.1"/>
    </source>
</evidence>
<sequence>MKGRDRVRKKYLLAPFCLGAMVSFAFAKPATVHADNEFDLNVESNDSLFSLKNSFNFSYNNQKAVSANKEEALLKKNQAEEAVLEKKNADAEALKKADNIKKINNFQKDAQKKLDDLKQRQAADLEKATSEHDEKVAELKKEIEELDKDASDYQDRLAELNEKIEQADKDLQDFKQKQEDDYAKLVQELADQQKQLEQRLAEELQNLINQNKQKLAELIAKNKAALDKLKADDQKLLQDLAAKYRDMYQQAQLNLKRYLINHPANAPKQLLYQHENKILTTKIGNSIVTWPKPGENKNPVFSRKSAGKNSGESDKQHEIAPKQAVTVKKKSENKQDDFPLGEAFGMILAAVCAVIGTTFVWRFKSGGDVE</sequence>
<gene>
    <name evidence="5" type="ORF">GKC89_04005</name>
</gene>
<keyword evidence="3" id="KW-0472">Membrane</keyword>
<proteinExistence type="predicted"/>
<accession>A0A6A8GMV9</accession>
<feature type="transmembrane region" description="Helical" evidence="3">
    <location>
        <begin position="343"/>
        <end position="363"/>
    </location>
</feature>
<feature type="coiled-coil region" evidence="1">
    <location>
        <begin position="69"/>
        <end position="232"/>
    </location>
</feature>
<name>A0A6A8GMV9_9LACO</name>
<keyword evidence="4" id="KW-0732">Signal</keyword>
<reference evidence="5" key="1">
    <citation type="journal article" date="2019" name="Nat. Med.">
        <title>A library of human gut bacterial isolates paired with longitudinal multiomics data enables mechanistic microbiome research.</title>
        <authorList>
            <person name="Poyet M."/>
            <person name="Groussin M."/>
            <person name="Gibbons S.M."/>
            <person name="Avila-Pacheco J."/>
            <person name="Jiang X."/>
            <person name="Kearney S.M."/>
            <person name="Perrotta A.R."/>
            <person name="Berdy B."/>
            <person name="Zhao S."/>
            <person name="Lieberman T.D."/>
            <person name="Swanson P.K."/>
            <person name="Smith M."/>
            <person name="Roesemann S."/>
            <person name="Alexander J.E."/>
            <person name="Rich S.A."/>
            <person name="Livny J."/>
            <person name="Vlamakis H."/>
            <person name="Clish C."/>
            <person name="Bullock K."/>
            <person name="Deik A."/>
            <person name="Scott J."/>
            <person name="Pierce K.A."/>
            <person name="Xavier R.J."/>
            <person name="Alm E.J."/>
        </authorList>
    </citation>
    <scope>NUCLEOTIDE SEQUENCE</scope>
    <source>
        <strain evidence="5">BIOML-A18</strain>
    </source>
</reference>
<feature type="chain" id="PRO_5039393264" evidence="4">
    <location>
        <begin position="28"/>
        <end position="370"/>
    </location>
</feature>
<feature type="region of interest" description="Disordered" evidence="2">
    <location>
        <begin position="294"/>
        <end position="332"/>
    </location>
</feature>
<evidence type="ECO:0000256" key="2">
    <source>
        <dbReference type="SAM" id="MobiDB-lite"/>
    </source>
</evidence>
<dbReference type="EMBL" id="WKOD01000007">
    <property type="protein sequence ID" value="MSA68279.1"/>
    <property type="molecule type" value="Genomic_DNA"/>
</dbReference>
<keyword evidence="1" id="KW-0175">Coiled coil</keyword>
<organism evidence="5">
    <name type="scientific">Ligilactobacillus ruminis</name>
    <dbReference type="NCBI Taxonomy" id="1623"/>
    <lineage>
        <taxon>Bacteria</taxon>
        <taxon>Bacillati</taxon>
        <taxon>Bacillota</taxon>
        <taxon>Bacilli</taxon>
        <taxon>Lactobacillales</taxon>
        <taxon>Lactobacillaceae</taxon>
        <taxon>Ligilactobacillus</taxon>
    </lineage>
</organism>
<evidence type="ECO:0000256" key="3">
    <source>
        <dbReference type="SAM" id="Phobius"/>
    </source>
</evidence>
<keyword evidence="3" id="KW-0812">Transmembrane</keyword>
<comment type="caution">
    <text evidence="5">The sequence shown here is derived from an EMBL/GenBank/DDBJ whole genome shotgun (WGS) entry which is preliminary data.</text>
</comment>
<protein>
    <submittedName>
        <fullName evidence="5">Uncharacterized protein</fullName>
    </submittedName>
</protein>
<evidence type="ECO:0000256" key="1">
    <source>
        <dbReference type="SAM" id="Coils"/>
    </source>
</evidence>
<evidence type="ECO:0000256" key="4">
    <source>
        <dbReference type="SAM" id="SignalP"/>
    </source>
</evidence>
<dbReference type="AlphaFoldDB" id="A0A6A8GMV9"/>
<keyword evidence="3" id="KW-1133">Transmembrane helix</keyword>
<feature type="compositionally biased region" description="Basic and acidic residues" evidence="2">
    <location>
        <begin position="311"/>
        <end position="320"/>
    </location>
</feature>